<evidence type="ECO:0000313" key="2">
    <source>
        <dbReference type="Proteomes" id="UP000308705"/>
    </source>
</evidence>
<dbReference type="Proteomes" id="UP000308705">
    <property type="component" value="Unassembled WGS sequence"/>
</dbReference>
<comment type="caution">
    <text evidence="1">The sequence shown here is derived from an EMBL/GenBank/DDBJ whole genome shotgun (WGS) entry which is preliminary data.</text>
</comment>
<accession>A0A4U3MFP1</accession>
<protein>
    <submittedName>
        <fullName evidence="1">Uncharacterized protein</fullName>
    </submittedName>
</protein>
<gene>
    <name evidence="1" type="ORF">FDA94_15595</name>
</gene>
<proteinExistence type="predicted"/>
<dbReference type="RefSeq" id="WP_137247778.1">
    <property type="nucleotide sequence ID" value="NZ_SZQA01000013.1"/>
</dbReference>
<reference evidence="1 2" key="1">
    <citation type="submission" date="2019-04" db="EMBL/GenBank/DDBJ databases">
        <title>Herbidospora sp. NEAU-GS14.nov., a novel actinomycete isolated from soil.</title>
        <authorList>
            <person name="Han L."/>
        </authorList>
    </citation>
    <scope>NUCLEOTIDE SEQUENCE [LARGE SCALE GENOMIC DNA]</scope>
    <source>
        <strain evidence="1 2">NEAU-GS14</strain>
    </source>
</reference>
<evidence type="ECO:0000313" key="1">
    <source>
        <dbReference type="EMBL" id="TKK87981.1"/>
    </source>
</evidence>
<dbReference type="EMBL" id="SZQA01000013">
    <property type="protein sequence ID" value="TKK87981.1"/>
    <property type="molecule type" value="Genomic_DNA"/>
</dbReference>
<sequence length="120" mass="13321">MAGLTTRMRSHMTILGMTGAPSLNGWWQRIRFEVWPSDPGPGHDAEVITTSFYVSSGSIAIDDMLTDAVNPAIELGPPKANWSVRGHRTVLVPLDHFPEDADEELESYLFQFWPSAPPAR</sequence>
<organism evidence="1 2">
    <name type="scientific">Herbidospora galbida</name>
    <dbReference type="NCBI Taxonomy" id="2575442"/>
    <lineage>
        <taxon>Bacteria</taxon>
        <taxon>Bacillati</taxon>
        <taxon>Actinomycetota</taxon>
        <taxon>Actinomycetes</taxon>
        <taxon>Streptosporangiales</taxon>
        <taxon>Streptosporangiaceae</taxon>
        <taxon>Herbidospora</taxon>
    </lineage>
</organism>
<keyword evidence="2" id="KW-1185">Reference proteome</keyword>
<name>A0A4U3MFP1_9ACTN</name>
<dbReference type="AlphaFoldDB" id="A0A4U3MFP1"/>